<organism evidence="1 2">
    <name type="scientific">Liparis tanakae</name>
    <name type="common">Tanaka's snailfish</name>
    <dbReference type="NCBI Taxonomy" id="230148"/>
    <lineage>
        <taxon>Eukaryota</taxon>
        <taxon>Metazoa</taxon>
        <taxon>Chordata</taxon>
        <taxon>Craniata</taxon>
        <taxon>Vertebrata</taxon>
        <taxon>Euteleostomi</taxon>
        <taxon>Actinopterygii</taxon>
        <taxon>Neopterygii</taxon>
        <taxon>Teleostei</taxon>
        <taxon>Neoteleostei</taxon>
        <taxon>Acanthomorphata</taxon>
        <taxon>Eupercaria</taxon>
        <taxon>Perciformes</taxon>
        <taxon>Cottioidei</taxon>
        <taxon>Cottales</taxon>
        <taxon>Liparidae</taxon>
        <taxon>Liparis</taxon>
    </lineage>
</organism>
<proteinExistence type="predicted"/>
<evidence type="ECO:0000313" key="2">
    <source>
        <dbReference type="Proteomes" id="UP000314294"/>
    </source>
</evidence>
<keyword evidence="2" id="KW-1185">Reference proteome</keyword>
<reference evidence="1 2" key="1">
    <citation type="submission" date="2019-03" db="EMBL/GenBank/DDBJ databases">
        <title>First draft genome of Liparis tanakae, snailfish: a comprehensive survey of snailfish specific genes.</title>
        <authorList>
            <person name="Kim W."/>
            <person name="Song I."/>
            <person name="Jeong J.-H."/>
            <person name="Kim D."/>
            <person name="Kim S."/>
            <person name="Ryu S."/>
            <person name="Song J.Y."/>
            <person name="Lee S.K."/>
        </authorList>
    </citation>
    <scope>NUCLEOTIDE SEQUENCE [LARGE SCALE GENOMIC DNA]</scope>
    <source>
        <tissue evidence="1">Muscle</tissue>
    </source>
</reference>
<evidence type="ECO:0000313" key="1">
    <source>
        <dbReference type="EMBL" id="TNN72536.1"/>
    </source>
</evidence>
<name>A0A4Z2I385_9TELE</name>
<dbReference type="Proteomes" id="UP000314294">
    <property type="component" value="Unassembled WGS sequence"/>
</dbReference>
<accession>A0A4Z2I385</accession>
<dbReference type="AlphaFoldDB" id="A0A4Z2I385"/>
<dbReference type="EMBL" id="SRLO01000136">
    <property type="protein sequence ID" value="TNN72536.1"/>
    <property type="molecule type" value="Genomic_DNA"/>
</dbReference>
<comment type="caution">
    <text evidence="1">The sequence shown here is derived from an EMBL/GenBank/DDBJ whole genome shotgun (WGS) entry which is preliminary data.</text>
</comment>
<gene>
    <name evidence="1" type="ORF">EYF80_017312</name>
</gene>
<sequence length="83" mass="8772">MKRIEVAFLKSVVLLGSGGSRTLSLNHLYWDGGEPTLSWQVSVTFRPVVTEVGTLHMGGDGGTVGHDIGFSAGLRMSSSTQPP</sequence>
<protein>
    <submittedName>
        <fullName evidence="1">Uncharacterized protein</fullName>
    </submittedName>
</protein>